<name>A0ABS4TUW1_9PSEU</name>
<feature type="region of interest" description="Disordered" evidence="4">
    <location>
        <begin position="346"/>
        <end position="372"/>
    </location>
</feature>
<dbReference type="RefSeq" id="WP_245378573.1">
    <property type="nucleotide sequence ID" value="NZ_JAGINW010000001.1"/>
</dbReference>
<keyword evidence="3" id="KW-0443">Lipid metabolism</keyword>
<protein>
    <submittedName>
        <fullName evidence="6">Dienelactone hydrolase</fullName>
    </submittedName>
</protein>
<dbReference type="EMBL" id="JAGINW010000001">
    <property type="protein sequence ID" value="MBP2327740.1"/>
    <property type="molecule type" value="Genomic_DNA"/>
</dbReference>
<reference evidence="6 7" key="1">
    <citation type="submission" date="2021-03" db="EMBL/GenBank/DDBJ databases">
        <title>Sequencing the genomes of 1000 actinobacteria strains.</title>
        <authorList>
            <person name="Klenk H.-P."/>
        </authorList>
    </citation>
    <scope>NUCLEOTIDE SEQUENCE [LARGE SCALE GENOMIC DNA]</scope>
    <source>
        <strain evidence="6 7">DSM 46670</strain>
    </source>
</reference>
<dbReference type="Pfam" id="PF03403">
    <property type="entry name" value="PAF-AH_p_II"/>
    <property type="match status" value="1"/>
</dbReference>
<dbReference type="PANTHER" id="PTHR10272:SF0">
    <property type="entry name" value="PLATELET-ACTIVATING FACTOR ACETYLHYDROLASE"/>
    <property type="match status" value="1"/>
</dbReference>
<sequence length="372" mass="40083">MKRKFMAVIVGLMTATVLVAPADASPRELVLPAPTGQHPIGWTQLHLVDEGRTDPWVPTGPRELMVSMWYPAAAAHGDRVPYATAEESRLLLNLYGFTDVPSDALTKVRTHARADAPPLRAPHRLPLVVLSPGLAFPRWTLTTLAEDLASRGYVVAGIDHTYEGAAVTFPDGRVAACVVCNGGASGAAIIASRALDISFVLDRVLAWYPNLIDTNRIAAVGHSIGGAAAAATMLADSRVDAGINLDGSFQPALTQDLTRPFLLMSAEDRSPGHRPDWDRTWPHLTGWRRWLHVPDMQHASVSDAAVVVEWLGRPPQPLPGTRVVEIVRTYVAAFVDLHLRHRPQPLLDGPSPRFPEVQQVITGGAGSGSSGR</sequence>
<feature type="signal peptide" evidence="5">
    <location>
        <begin position="1"/>
        <end position="24"/>
    </location>
</feature>
<evidence type="ECO:0000313" key="6">
    <source>
        <dbReference type="EMBL" id="MBP2327740.1"/>
    </source>
</evidence>
<dbReference type="Gene3D" id="3.40.50.1820">
    <property type="entry name" value="alpha/beta hydrolase"/>
    <property type="match status" value="1"/>
</dbReference>
<evidence type="ECO:0000256" key="4">
    <source>
        <dbReference type="SAM" id="MobiDB-lite"/>
    </source>
</evidence>
<evidence type="ECO:0000313" key="7">
    <source>
        <dbReference type="Proteomes" id="UP001519332"/>
    </source>
</evidence>
<feature type="chain" id="PRO_5047015706" evidence="5">
    <location>
        <begin position="25"/>
        <end position="372"/>
    </location>
</feature>
<keyword evidence="7" id="KW-1185">Reference proteome</keyword>
<dbReference type="InterPro" id="IPR029058">
    <property type="entry name" value="AB_hydrolase_fold"/>
</dbReference>
<dbReference type="Proteomes" id="UP001519332">
    <property type="component" value="Unassembled WGS sequence"/>
</dbReference>
<dbReference type="GO" id="GO:0016787">
    <property type="term" value="F:hydrolase activity"/>
    <property type="evidence" value="ECO:0007669"/>
    <property type="project" value="UniProtKB-KW"/>
</dbReference>
<accession>A0ABS4TUW1</accession>
<comment type="caution">
    <text evidence="6">The sequence shown here is derived from an EMBL/GenBank/DDBJ whole genome shotgun (WGS) entry which is preliminary data.</text>
</comment>
<keyword evidence="2" id="KW-0442">Lipid degradation</keyword>
<evidence type="ECO:0000256" key="2">
    <source>
        <dbReference type="ARBA" id="ARBA00022963"/>
    </source>
</evidence>
<feature type="compositionally biased region" description="Gly residues" evidence="4">
    <location>
        <begin position="363"/>
        <end position="372"/>
    </location>
</feature>
<evidence type="ECO:0000256" key="3">
    <source>
        <dbReference type="ARBA" id="ARBA00023098"/>
    </source>
</evidence>
<dbReference type="PANTHER" id="PTHR10272">
    <property type="entry name" value="PLATELET-ACTIVATING FACTOR ACETYLHYDROLASE"/>
    <property type="match status" value="1"/>
</dbReference>
<gene>
    <name evidence="6" type="ORF">JOF56_008125</name>
</gene>
<organism evidence="6 7">
    <name type="scientific">Kibdelosporangium banguiense</name>
    <dbReference type="NCBI Taxonomy" id="1365924"/>
    <lineage>
        <taxon>Bacteria</taxon>
        <taxon>Bacillati</taxon>
        <taxon>Actinomycetota</taxon>
        <taxon>Actinomycetes</taxon>
        <taxon>Pseudonocardiales</taxon>
        <taxon>Pseudonocardiaceae</taxon>
        <taxon>Kibdelosporangium</taxon>
    </lineage>
</organism>
<keyword evidence="5" id="KW-0732">Signal</keyword>
<dbReference type="SUPFAM" id="SSF53474">
    <property type="entry name" value="alpha/beta-Hydrolases"/>
    <property type="match status" value="1"/>
</dbReference>
<evidence type="ECO:0000256" key="5">
    <source>
        <dbReference type="SAM" id="SignalP"/>
    </source>
</evidence>
<evidence type="ECO:0000256" key="1">
    <source>
        <dbReference type="ARBA" id="ARBA00022801"/>
    </source>
</evidence>
<proteinExistence type="predicted"/>
<keyword evidence="1 6" id="KW-0378">Hydrolase</keyword>